<name>A0ABW4Q9J8_9MICC</name>
<reference evidence="3" key="1">
    <citation type="journal article" date="2019" name="Int. J. Syst. Evol. Microbiol.">
        <title>The Global Catalogue of Microorganisms (GCM) 10K type strain sequencing project: providing services to taxonomists for standard genome sequencing and annotation.</title>
        <authorList>
            <consortium name="The Broad Institute Genomics Platform"/>
            <consortium name="The Broad Institute Genome Sequencing Center for Infectious Disease"/>
            <person name="Wu L."/>
            <person name="Ma J."/>
        </authorList>
    </citation>
    <scope>NUCLEOTIDE SEQUENCE [LARGE SCALE GENOMIC DNA]</scope>
    <source>
        <strain evidence="3">JCM 11496</strain>
    </source>
</reference>
<evidence type="ECO:0000313" key="3">
    <source>
        <dbReference type="Proteomes" id="UP001597307"/>
    </source>
</evidence>
<keyword evidence="1" id="KW-0472">Membrane</keyword>
<sequence>MAETAGFLDAVKRHRAKIGVALVSLLLVFWLIIALQRSVILLTDPDLVAKALGLAYLLLPLIGGWAMIRELLFGMQTSKMANELDAEGGLPVDDLPRTPAGRIVRSAADARFPEYQAEVEAAPDDWRGWFRLSCAYDAAGDRTRARRSMRTAGKLYNAAR</sequence>
<feature type="transmembrane region" description="Helical" evidence="1">
    <location>
        <begin position="47"/>
        <end position="68"/>
    </location>
</feature>
<dbReference type="Proteomes" id="UP001597307">
    <property type="component" value="Unassembled WGS sequence"/>
</dbReference>
<keyword evidence="1" id="KW-1133">Transmembrane helix</keyword>
<keyword evidence="3" id="KW-1185">Reference proteome</keyword>
<accession>A0ABW4Q9J8</accession>
<feature type="transmembrane region" description="Helical" evidence="1">
    <location>
        <begin position="18"/>
        <end position="35"/>
    </location>
</feature>
<gene>
    <name evidence="2" type="ORF">ACFSFX_12325</name>
</gene>
<keyword evidence="1" id="KW-0812">Transmembrane</keyword>
<evidence type="ECO:0008006" key="4">
    <source>
        <dbReference type="Google" id="ProtNLM"/>
    </source>
</evidence>
<evidence type="ECO:0000313" key="2">
    <source>
        <dbReference type="EMBL" id="MFD1847377.1"/>
    </source>
</evidence>
<organism evidence="2 3">
    <name type="scientific">Arthrobacter flavus</name>
    <dbReference type="NCBI Taxonomy" id="95172"/>
    <lineage>
        <taxon>Bacteria</taxon>
        <taxon>Bacillati</taxon>
        <taxon>Actinomycetota</taxon>
        <taxon>Actinomycetes</taxon>
        <taxon>Micrococcales</taxon>
        <taxon>Micrococcaceae</taxon>
        <taxon>Arthrobacter</taxon>
    </lineage>
</organism>
<dbReference type="EMBL" id="JBHUGA010000052">
    <property type="protein sequence ID" value="MFD1847377.1"/>
    <property type="molecule type" value="Genomic_DNA"/>
</dbReference>
<protein>
    <recommendedName>
        <fullName evidence="4">Tetratricopeptide repeat-containing protein</fullName>
    </recommendedName>
</protein>
<evidence type="ECO:0000256" key="1">
    <source>
        <dbReference type="SAM" id="Phobius"/>
    </source>
</evidence>
<comment type="caution">
    <text evidence="2">The sequence shown here is derived from an EMBL/GenBank/DDBJ whole genome shotgun (WGS) entry which is preliminary data.</text>
</comment>
<dbReference type="RefSeq" id="WP_343879370.1">
    <property type="nucleotide sequence ID" value="NZ_BAAAIJ010000036.1"/>
</dbReference>
<proteinExistence type="predicted"/>